<dbReference type="Proteomes" id="UP000823775">
    <property type="component" value="Unassembled WGS sequence"/>
</dbReference>
<accession>A0ABS8TR82</accession>
<sequence length="68" mass="7379">MAHSCAGQKDTSARPGAAQKHHARDVRREALPSRRNGARDAARACHTAKIFFLLQLGKRTPSPKSNSS</sequence>
<evidence type="ECO:0000256" key="1">
    <source>
        <dbReference type="SAM" id="MobiDB-lite"/>
    </source>
</evidence>
<feature type="compositionally biased region" description="Basic and acidic residues" evidence="1">
    <location>
        <begin position="26"/>
        <end position="42"/>
    </location>
</feature>
<name>A0ABS8TR82_DATST</name>
<protein>
    <submittedName>
        <fullName evidence="2">Uncharacterized protein</fullName>
    </submittedName>
</protein>
<feature type="non-terminal residue" evidence="2">
    <location>
        <position position="68"/>
    </location>
</feature>
<keyword evidence="3" id="KW-1185">Reference proteome</keyword>
<comment type="caution">
    <text evidence="2">The sequence shown here is derived from an EMBL/GenBank/DDBJ whole genome shotgun (WGS) entry which is preliminary data.</text>
</comment>
<reference evidence="2 3" key="1">
    <citation type="journal article" date="2021" name="BMC Genomics">
        <title>Datura genome reveals duplications of psychoactive alkaloid biosynthetic genes and high mutation rate following tissue culture.</title>
        <authorList>
            <person name="Rajewski A."/>
            <person name="Carter-House D."/>
            <person name="Stajich J."/>
            <person name="Litt A."/>
        </authorList>
    </citation>
    <scope>NUCLEOTIDE SEQUENCE [LARGE SCALE GENOMIC DNA]</scope>
    <source>
        <strain evidence="2">AR-01</strain>
    </source>
</reference>
<dbReference type="EMBL" id="JACEIK010001947">
    <property type="protein sequence ID" value="MCD7473253.1"/>
    <property type="molecule type" value="Genomic_DNA"/>
</dbReference>
<evidence type="ECO:0000313" key="2">
    <source>
        <dbReference type="EMBL" id="MCD7473253.1"/>
    </source>
</evidence>
<organism evidence="2 3">
    <name type="scientific">Datura stramonium</name>
    <name type="common">Jimsonweed</name>
    <name type="synonym">Common thornapple</name>
    <dbReference type="NCBI Taxonomy" id="4076"/>
    <lineage>
        <taxon>Eukaryota</taxon>
        <taxon>Viridiplantae</taxon>
        <taxon>Streptophyta</taxon>
        <taxon>Embryophyta</taxon>
        <taxon>Tracheophyta</taxon>
        <taxon>Spermatophyta</taxon>
        <taxon>Magnoliopsida</taxon>
        <taxon>eudicotyledons</taxon>
        <taxon>Gunneridae</taxon>
        <taxon>Pentapetalae</taxon>
        <taxon>asterids</taxon>
        <taxon>lamiids</taxon>
        <taxon>Solanales</taxon>
        <taxon>Solanaceae</taxon>
        <taxon>Solanoideae</taxon>
        <taxon>Datureae</taxon>
        <taxon>Datura</taxon>
    </lineage>
</organism>
<gene>
    <name evidence="2" type="ORF">HAX54_014983</name>
</gene>
<proteinExistence type="predicted"/>
<feature type="region of interest" description="Disordered" evidence="1">
    <location>
        <begin position="1"/>
        <end position="42"/>
    </location>
</feature>
<evidence type="ECO:0000313" key="3">
    <source>
        <dbReference type="Proteomes" id="UP000823775"/>
    </source>
</evidence>